<feature type="domain" description="Aminotransferase class I/classII large" evidence="4">
    <location>
        <begin position="31"/>
        <end position="371"/>
    </location>
</feature>
<dbReference type="InterPro" id="IPR015424">
    <property type="entry name" value="PyrdxlP-dep_Trfase"/>
</dbReference>
<sequence length="376" mass="40922">MDFYERLDAELGALRERGAYRRLPVTPEGLCNLSSNDYLGLSRDEGLREAFYAQLAGEERQLSAASSRLLTGNTAAARALEADLASAYGAEAALAFDSGYHANTGILPALAGPRSLVLADRLSHASMIDGIRAAGCKFFRYRHNDLGHVRQLLERHAGDFDEVFVMTESVFSMDGDRTDLRALAALKRDFPNVVLYVDEAHGVGCFGETGLGCAQEEGVLRDVDLLVGTCGKALCSVGAYVICRGVVREALVNRMRPFIFTTALPPINLAWTRFVLRALPGMAARRARLRDLGRRLAAAIRETGRACVSESQIVPFLIGSNEAAAQTAERFRAAGFHVLPIRPPTVPEGTARLRFSLTADLPDADFDRLLDLVRHG</sequence>
<dbReference type="InterPro" id="IPR050087">
    <property type="entry name" value="AON_synthase_class-II"/>
</dbReference>
<evidence type="ECO:0000256" key="1">
    <source>
        <dbReference type="ARBA" id="ARBA00001933"/>
    </source>
</evidence>
<dbReference type="SUPFAM" id="SSF53383">
    <property type="entry name" value="PLP-dependent transferases"/>
    <property type="match status" value="1"/>
</dbReference>
<evidence type="ECO:0000313" key="6">
    <source>
        <dbReference type="Proteomes" id="UP000886845"/>
    </source>
</evidence>
<gene>
    <name evidence="5" type="ORF">IAC79_06445</name>
</gene>
<accession>A0A9D1T3X2</accession>
<dbReference type="PANTHER" id="PTHR13693">
    <property type="entry name" value="CLASS II AMINOTRANSFERASE/8-AMINO-7-OXONONANOATE SYNTHASE"/>
    <property type="match status" value="1"/>
</dbReference>
<dbReference type="EMBL" id="DVOR01000210">
    <property type="protein sequence ID" value="HIV09733.1"/>
    <property type="molecule type" value="Genomic_DNA"/>
</dbReference>
<dbReference type="Pfam" id="PF00155">
    <property type="entry name" value="Aminotran_1_2"/>
    <property type="match status" value="1"/>
</dbReference>
<dbReference type="InterPro" id="IPR004839">
    <property type="entry name" value="Aminotransferase_I/II_large"/>
</dbReference>
<dbReference type="InterPro" id="IPR015421">
    <property type="entry name" value="PyrdxlP-dep_Trfase_major"/>
</dbReference>
<comment type="cofactor">
    <cofactor evidence="1">
        <name>pyridoxal 5'-phosphate</name>
        <dbReference type="ChEBI" id="CHEBI:597326"/>
    </cofactor>
</comment>
<dbReference type="Gene3D" id="3.90.1150.10">
    <property type="entry name" value="Aspartate Aminotransferase, domain 1"/>
    <property type="match status" value="1"/>
</dbReference>
<proteinExistence type="predicted"/>
<reference evidence="5" key="1">
    <citation type="submission" date="2020-10" db="EMBL/GenBank/DDBJ databases">
        <authorList>
            <person name="Gilroy R."/>
        </authorList>
    </citation>
    <scope>NUCLEOTIDE SEQUENCE</scope>
    <source>
        <strain evidence="5">35461</strain>
    </source>
</reference>
<dbReference type="Gene3D" id="3.40.640.10">
    <property type="entry name" value="Type I PLP-dependent aspartate aminotransferase-like (Major domain)"/>
    <property type="match status" value="1"/>
</dbReference>
<dbReference type="GO" id="GO:0030170">
    <property type="term" value="F:pyridoxal phosphate binding"/>
    <property type="evidence" value="ECO:0007669"/>
    <property type="project" value="InterPro"/>
</dbReference>
<reference evidence="5" key="2">
    <citation type="journal article" date="2021" name="PeerJ">
        <title>Extensive microbial diversity within the chicken gut microbiome revealed by metagenomics and culture.</title>
        <authorList>
            <person name="Gilroy R."/>
            <person name="Ravi A."/>
            <person name="Getino M."/>
            <person name="Pursley I."/>
            <person name="Horton D.L."/>
            <person name="Alikhan N.F."/>
            <person name="Baker D."/>
            <person name="Gharbi K."/>
            <person name="Hall N."/>
            <person name="Watson M."/>
            <person name="Adriaenssens E.M."/>
            <person name="Foster-Nyarko E."/>
            <person name="Jarju S."/>
            <person name="Secka A."/>
            <person name="Antonio M."/>
            <person name="Oren A."/>
            <person name="Chaudhuri R.R."/>
            <person name="La Ragione R."/>
            <person name="Hildebrand F."/>
            <person name="Pallen M.J."/>
        </authorList>
    </citation>
    <scope>NUCLEOTIDE SEQUENCE</scope>
    <source>
        <strain evidence="5">35461</strain>
    </source>
</reference>
<evidence type="ECO:0000259" key="4">
    <source>
        <dbReference type="Pfam" id="PF00155"/>
    </source>
</evidence>
<keyword evidence="3" id="KW-0663">Pyridoxal phosphate</keyword>
<keyword evidence="2" id="KW-0808">Transferase</keyword>
<name>A0A9D1T3X2_9BACT</name>
<dbReference type="Proteomes" id="UP000886845">
    <property type="component" value="Unassembled WGS sequence"/>
</dbReference>
<evidence type="ECO:0000256" key="3">
    <source>
        <dbReference type="ARBA" id="ARBA00022898"/>
    </source>
</evidence>
<dbReference type="GO" id="GO:0009102">
    <property type="term" value="P:biotin biosynthetic process"/>
    <property type="evidence" value="ECO:0007669"/>
    <property type="project" value="TreeGrafter"/>
</dbReference>
<dbReference type="GO" id="GO:0008710">
    <property type="term" value="F:8-amino-7-oxononanoate synthase activity"/>
    <property type="evidence" value="ECO:0007669"/>
    <property type="project" value="TreeGrafter"/>
</dbReference>
<dbReference type="PANTHER" id="PTHR13693:SF100">
    <property type="entry name" value="8-AMINO-7-OXONONANOATE SYNTHASE"/>
    <property type="match status" value="1"/>
</dbReference>
<dbReference type="AlphaFoldDB" id="A0A9D1T3X2"/>
<evidence type="ECO:0000313" key="5">
    <source>
        <dbReference type="EMBL" id="HIV09733.1"/>
    </source>
</evidence>
<dbReference type="InterPro" id="IPR015422">
    <property type="entry name" value="PyrdxlP-dep_Trfase_small"/>
</dbReference>
<evidence type="ECO:0000256" key="2">
    <source>
        <dbReference type="ARBA" id="ARBA00022679"/>
    </source>
</evidence>
<protein>
    <submittedName>
        <fullName evidence="5">8-amino-7-oxononanoate synthase</fullName>
    </submittedName>
</protein>
<organism evidence="5 6">
    <name type="scientific">Candidatus Spyradenecus faecavium</name>
    <dbReference type="NCBI Taxonomy" id="2840947"/>
    <lineage>
        <taxon>Bacteria</taxon>
        <taxon>Pseudomonadati</taxon>
        <taxon>Lentisphaerota</taxon>
        <taxon>Lentisphaeria</taxon>
        <taxon>Lentisphaerales</taxon>
        <taxon>Lentisphaeraceae</taxon>
        <taxon>Lentisphaeraceae incertae sedis</taxon>
        <taxon>Candidatus Spyradenecus</taxon>
    </lineage>
</organism>
<comment type="caution">
    <text evidence="5">The sequence shown here is derived from an EMBL/GenBank/DDBJ whole genome shotgun (WGS) entry which is preliminary data.</text>
</comment>